<feature type="domain" description="DUF7455" evidence="1">
    <location>
        <begin position="12"/>
        <end position="59"/>
    </location>
</feature>
<dbReference type="Pfam" id="PF24254">
    <property type="entry name" value="DUF7455"/>
    <property type="match status" value="1"/>
</dbReference>
<organism evidence="2 3">
    <name type="scientific">Actinomycetospora endophytica</name>
    <dbReference type="NCBI Taxonomy" id="2291215"/>
    <lineage>
        <taxon>Bacteria</taxon>
        <taxon>Bacillati</taxon>
        <taxon>Actinomycetota</taxon>
        <taxon>Actinomycetes</taxon>
        <taxon>Pseudonocardiales</taxon>
        <taxon>Pseudonocardiaceae</taxon>
        <taxon>Actinomycetospora</taxon>
    </lineage>
</organism>
<protein>
    <recommendedName>
        <fullName evidence="1">DUF7455 domain-containing protein</fullName>
    </recommendedName>
</protein>
<accession>A0ABS8PF58</accession>
<dbReference type="Proteomes" id="UP001199469">
    <property type="component" value="Unassembled WGS sequence"/>
</dbReference>
<evidence type="ECO:0000313" key="2">
    <source>
        <dbReference type="EMBL" id="MCD2196863.1"/>
    </source>
</evidence>
<evidence type="ECO:0000259" key="1">
    <source>
        <dbReference type="Pfam" id="PF24254"/>
    </source>
</evidence>
<comment type="caution">
    <text evidence="2">The sequence shown here is derived from an EMBL/GenBank/DDBJ whole genome shotgun (WGS) entry which is preliminary data.</text>
</comment>
<keyword evidence="3" id="KW-1185">Reference proteome</keyword>
<gene>
    <name evidence="2" type="ORF">LQ327_26175</name>
</gene>
<evidence type="ECO:0000313" key="3">
    <source>
        <dbReference type="Proteomes" id="UP001199469"/>
    </source>
</evidence>
<dbReference type="EMBL" id="JAJNDB010000006">
    <property type="protein sequence ID" value="MCD2196863.1"/>
    <property type="molecule type" value="Genomic_DNA"/>
</dbReference>
<name>A0ABS8PF58_9PSEU</name>
<dbReference type="RefSeq" id="WP_230738731.1">
    <property type="nucleotide sequence ID" value="NZ_JAJNDB010000006.1"/>
</dbReference>
<dbReference type="InterPro" id="IPR055878">
    <property type="entry name" value="DUF7455"/>
</dbReference>
<sequence>MTMPGTLTRPELTASDRCDRCGAAAQVRAILPSGGELLFCGHHARAHEAKFKELSIDVQAGEAV</sequence>
<proteinExistence type="predicted"/>
<reference evidence="2 3" key="1">
    <citation type="submission" date="2021-11" db="EMBL/GenBank/DDBJ databases">
        <title>Draft genome sequence of Actinomycetospora sp. SF1 isolated from the rhizosphere soil.</title>
        <authorList>
            <person name="Duangmal K."/>
            <person name="Chantavorakit T."/>
        </authorList>
    </citation>
    <scope>NUCLEOTIDE SEQUENCE [LARGE SCALE GENOMIC DNA]</scope>
    <source>
        <strain evidence="2 3">TBRC 5722</strain>
    </source>
</reference>